<gene>
    <name evidence="2" type="ORF">DWZ83_03275</name>
</gene>
<evidence type="ECO:0000313" key="2">
    <source>
        <dbReference type="EMBL" id="RHM14042.1"/>
    </source>
</evidence>
<name>A0A415PMT7_9FIRM</name>
<keyword evidence="1" id="KW-1133">Transmembrane helix</keyword>
<protein>
    <submittedName>
        <fullName evidence="2">DUF2871 domain-containing protein</fullName>
    </submittedName>
</protein>
<feature type="transmembrane region" description="Helical" evidence="1">
    <location>
        <begin position="44"/>
        <end position="64"/>
    </location>
</feature>
<keyword evidence="3" id="KW-1185">Reference proteome</keyword>
<reference evidence="2 3" key="1">
    <citation type="submission" date="2018-08" db="EMBL/GenBank/DDBJ databases">
        <title>A genome reference for cultivated species of the human gut microbiota.</title>
        <authorList>
            <person name="Zou Y."/>
            <person name="Xue W."/>
            <person name="Luo G."/>
        </authorList>
    </citation>
    <scope>NUCLEOTIDE SEQUENCE [LARGE SCALE GENOMIC DNA]</scope>
    <source>
        <strain evidence="2 3">AF35-6BH</strain>
    </source>
</reference>
<dbReference type="RefSeq" id="WP_118365365.1">
    <property type="nucleotide sequence ID" value="NZ_QRPK01000010.1"/>
</dbReference>
<accession>A0A415PMT7</accession>
<evidence type="ECO:0000313" key="3">
    <source>
        <dbReference type="Proteomes" id="UP000284868"/>
    </source>
</evidence>
<feature type="transmembrane region" description="Helical" evidence="1">
    <location>
        <begin position="7"/>
        <end position="24"/>
    </location>
</feature>
<dbReference type="AlphaFoldDB" id="A0A415PMT7"/>
<sequence>MKEKRYMNLAITYAVLAMLFGVFYREFTKFNLYSGETTLSFIHTHYFMLGMVFFLVLMILQSLYAFSNTKTTKAIIAYQVGLNITVVGFLLRGIPQVLGSELSSAFNASISGISGIGHIILGISLLMILWNVRNAVSKKQS</sequence>
<organism evidence="2 3">
    <name type="scientific">Amedibacillus dolichus</name>
    <dbReference type="NCBI Taxonomy" id="31971"/>
    <lineage>
        <taxon>Bacteria</taxon>
        <taxon>Bacillati</taxon>
        <taxon>Bacillota</taxon>
        <taxon>Erysipelotrichia</taxon>
        <taxon>Erysipelotrichales</taxon>
        <taxon>Erysipelotrichaceae</taxon>
        <taxon>Amedibacillus</taxon>
    </lineage>
</organism>
<feature type="transmembrane region" description="Helical" evidence="1">
    <location>
        <begin position="106"/>
        <end position="130"/>
    </location>
</feature>
<evidence type="ECO:0000256" key="1">
    <source>
        <dbReference type="SAM" id="Phobius"/>
    </source>
</evidence>
<feature type="transmembrane region" description="Helical" evidence="1">
    <location>
        <begin position="76"/>
        <end position="94"/>
    </location>
</feature>
<keyword evidence="1" id="KW-0812">Transmembrane</keyword>
<proteinExistence type="predicted"/>
<comment type="caution">
    <text evidence="2">The sequence shown here is derived from an EMBL/GenBank/DDBJ whole genome shotgun (WGS) entry which is preliminary data.</text>
</comment>
<dbReference type="OrthoDB" id="1644899at2"/>
<dbReference type="Proteomes" id="UP000284868">
    <property type="component" value="Unassembled WGS sequence"/>
</dbReference>
<dbReference type="InterPro" id="IPR021299">
    <property type="entry name" value="DUF2871"/>
</dbReference>
<keyword evidence="1" id="KW-0472">Membrane</keyword>
<dbReference type="EMBL" id="QRPK01000010">
    <property type="protein sequence ID" value="RHM14042.1"/>
    <property type="molecule type" value="Genomic_DNA"/>
</dbReference>
<dbReference type="Pfam" id="PF11070">
    <property type="entry name" value="DUF2871"/>
    <property type="match status" value="1"/>
</dbReference>